<gene>
    <name evidence="16" type="ORF">B8W66_12480</name>
</gene>
<dbReference type="EMBL" id="NCXP01000013">
    <property type="protein sequence ID" value="OSC40505.1"/>
    <property type="molecule type" value="Genomic_DNA"/>
</dbReference>
<dbReference type="PROSITE" id="PS50885">
    <property type="entry name" value="HAMP"/>
    <property type="match status" value="1"/>
</dbReference>
<dbReference type="PROSITE" id="PS50109">
    <property type="entry name" value="HIS_KIN"/>
    <property type="match status" value="1"/>
</dbReference>
<evidence type="ECO:0000256" key="9">
    <source>
        <dbReference type="ARBA" id="ARBA00022989"/>
    </source>
</evidence>
<evidence type="ECO:0000256" key="1">
    <source>
        <dbReference type="ARBA" id="ARBA00000085"/>
    </source>
</evidence>
<dbReference type="GO" id="GO:0000155">
    <property type="term" value="F:phosphorelay sensor kinase activity"/>
    <property type="evidence" value="ECO:0007669"/>
    <property type="project" value="InterPro"/>
</dbReference>
<feature type="compositionally biased region" description="Basic and acidic residues" evidence="12">
    <location>
        <begin position="512"/>
        <end position="524"/>
    </location>
</feature>
<keyword evidence="5" id="KW-0597">Phosphoprotein</keyword>
<dbReference type="RefSeq" id="WP_085325340.1">
    <property type="nucleotide sequence ID" value="NZ_NCXP01000013.1"/>
</dbReference>
<dbReference type="Pfam" id="PF02518">
    <property type="entry name" value="HATPase_c"/>
    <property type="match status" value="1"/>
</dbReference>
<keyword evidence="17" id="KW-1185">Reference proteome</keyword>
<keyword evidence="10" id="KW-0902">Two-component regulatory system</keyword>
<dbReference type="InterPro" id="IPR036890">
    <property type="entry name" value="HATPase_C_sf"/>
</dbReference>
<evidence type="ECO:0000256" key="5">
    <source>
        <dbReference type="ARBA" id="ARBA00022553"/>
    </source>
</evidence>
<dbReference type="STRING" id="1430326.B8W66_12480"/>
<evidence type="ECO:0000256" key="13">
    <source>
        <dbReference type="SAM" id="Phobius"/>
    </source>
</evidence>
<dbReference type="Gene3D" id="6.10.340.10">
    <property type="match status" value="1"/>
</dbReference>
<dbReference type="OrthoDB" id="9786919at2"/>
<dbReference type="SMART" id="SM00304">
    <property type="entry name" value="HAMP"/>
    <property type="match status" value="1"/>
</dbReference>
<keyword evidence="11 13" id="KW-0472">Membrane</keyword>
<feature type="domain" description="Histidine kinase" evidence="14">
    <location>
        <begin position="284"/>
        <end position="502"/>
    </location>
</feature>
<dbReference type="InterPro" id="IPR004358">
    <property type="entry name" value="Sig_transdc_His_kin-like_C"/>
</dbReference>
<dbReference type="SUPFAM" id="SSF55874">
    <property type="entry name" value="ATPase domain of HSP90 chaperone/DNA topoisomerase II/histidine kinase"/>
    <property type="match status" value="1"/>
</dbReference>
<name>A0A1X2LU87_9MYCO</name>
<dbReference type="FunFam" id="1.10.287.130:FF:000001">
    <property type="entry name" value="Two-component sensor histidine kinase"/>
    <property type="match status" value="1"/>
</dbReference>
<dbReference type="SMART" id="SM00387">
    <property type="entry name" value="HATPase_c"/>
    <property type="match status" value="1"/>
</dbReference>
<evidence type="ECO:0000259" key="15">
    <source>
        <dbReference type="PROSITE" id="PS50885"/>
    </source>
</evidence>
<dbReference type="Proteomes" id="UP000193247">
    <property type="component" value="Unassembled WGS sequence"/>
</dbReference>
<dbReference type="InterPro" id="IPR003594">
    <property type="entry name" value="HATPase_dom"/>
</dbReference>
<dbReference type="InterPro" id="IPR003661">
    <property type="entry name" value="HisK_dim/P_dom"/>
</dbReference>
<dbReference type="InterPro" id="IPR005467">
    <property type="entry name" value="His_kinase_dom"/>
</dbReference>
<dbReference type="PANTHER" id="PTHR45436:SF5">
    <property type="entry name" value="SENSOR HISTIDINE KINASE TRCS"/>
    <property type="match status" value="1"/>
</dbReference>
<dbReference type="AlphaFoldDB" id="A0A1X2LU87"/>
<evidence type="ECO:0000256" key="8">
    <source>
        <dbReference type="ARBA" id="ARBA00022777"/>
    </source>
</evidence>
<evidence type="ECO:0000256" key="7">
    <source>
        <dbReference type="ARBA" id="ARBA00022692"/>
    </source>
</evidence>
<evidence type="ECO:0000313" key="17">
    <source>
        <dbReference type="Proteomes" id="UP000193247"/>
    </source>
</evidence>
<evidence type="ECO:0000256" key="11">
    <source>
        <dbReference type="ARBA" id="ARBA00023136"/>
    </source>
</evidence>
<keyword evidence="7 13" id="KW-0812">Transmembrane</keyword>
<dbReference type="Gene3D" id="1.10.287.130">
    <property type="match status" value="1"/>
</dbReference>
<evidence type="ECO:0000256" key="10">
    <source>
        <dbReference type="ARBA" id="ARBA00023012"/>
    </source>
</evidence>
<dbReference type="SMART" id="SM00388">
    <property type="entry name" value="HisKA"/>
    <property type="match status" value="1"/>
</dbReference>
<dbReference type="PANTHER" id="PTHR45436">
    <property type="entry name" value="SENSOR HISTIDINE KINASE YKOH"/>
    <property type="match status" value="1"/>
</dbReference>
<dbReference type="InterPro" id="IPR036097">
    <property type="entry name" value="HisK_dim/P_sf"/>
</dbReference>
<reference evidence="16 17" key="1">
    <citation type="submission" date="2017-04" db="EMBL/GenBank/DDBJ databases">
        <title>The new phylogeny of genus Mycobacterium.</title>
        <authorList>
            <person name="Tortoli E."/>
            <person name="Trovato A."/>
            <person name="Cirillo D.M."/>
        </authorList>
    </citation>
    <scope>NUCLEOTIDE SEQUENCE [LARGE SCALE GENOMIC DNA]</scope>
    <source>
        <strain evidence="16 17">TBL 1200985</strain>
    </source>
</reference>
<dbReference type="InterPro" id="IPR050428">
    <property type="entry name" value="TCS_sensor_his_kinase"/>
</dbReference>
<feature type="transmembrane region" description="Helical" evidence="13">
    <location>
        <begin position="24"/>
        <end position="45"/>
    </location>
</feature>
<dbReference type="Gene3D" id="3.30.565.10">
    <property type="entry name" value="Histidine kinase-like ATPase, C-terminal domain"/>
    <property type="match status" value="1"/>
</dbReference>
<sequence length="524" mass="56675">MTPDRSARSRRIPWWRPRSLRQQLLLGVLAVVTVVLVAVGFVSVLSLSGYVTAMNDAELAESLHALNHAYARYRTGEQAETRTGNLPVSQAVLEFTGQTPGNLIAVLHDGVVIGSAVFTEDGARPAPPDVIRAIEARRWTDSSPHIENLGSLGSYQVDSSANGSDRLIVGVSLGLADEIIARKKVTTMALVGAALVITAALTVWVVGYALRPLRRVAATAAEVATMPLTGDDHQISVRVRPQDTDPDNEVGIVGHTLNRLLDNVDSALAHRVDSDMRMRQFITDASHELRTPLAAIQGYAELTRQDSSDLPPTTEYALARIESEARRMTLLVDELLLLSRLGEGEDLQTEDLDLTDLVINAVNDAAVAAPTHHWVKDLPDDPVRVNGDHARLHQLVSNLLGNAWVHTPPGVTVTTGISSHRNGPDAPYVELTVTNDGPDIDPEVLPRLFERFVRAKKSRSDGSGHGLGLAIVSSIVKAHHGSVTAESAGGRTVFRVRLPMIEPPRVGVPEPTGHKRLDGRKSRR</sequence>
<proteinExistence type="predicted"/>
<keyword evidence="6" id="KW-0808">Transferase</keyword>
<feature type="region of interest" description="Disordered" evidence="12">
    <location>
        <begin position="504"/>
        <end position="524"/>
    </location>
</feature>
<accession>A0A1X2LU87</accession>
<comment type="subcellular location">
    <subcellularLocation>
        <location evidence="3">Cell membrane</location>
    </subcellularLocation>
</comment>
<dbReference type="FunFam" id="3.30.565.10:FF:000006">
    <property type="entry name" value="Sensor histidine kinase WalK"/>
    <property type="match status" value="1"/>
</dbReference>
<keyword evidence="8 16" id="KW-0418">Kinase</keyword>
<keyword evidence="9 13" id="KW-1133">Transmembrane helix</keyword>
<evidence type="ECO:0000259" key="14">
    <source>
        <dbReference type="PROSITE" id="PS50109"/>
    </source>
</evidence>
<dbReference type="SUPFAM" id="SSF47384">
    <property type="entry name" value="Homodimeric domain of signal transducing histidine kinase"/>
    <property type="match status" value="1"/>
</dbReference>
<dbReference type="GO" id="GO:0005509">
    <property type="term" value="F:calcium ion binding"/>
    <property type="evidence" value="ECO:0007669"/>
    <property type="project" value="UniProtKB-ARBA"/>
</dbReference>
<dbReference type="GO" id="GO:0005886">
    <property type="term" value="C:plasma membrane"/>
    <property type="evidence" value="ECO:0007669"/>
    <property type="project" value="UniProtKB-SubCell"/>
</dbReference>
<dbReference type="EC" id="2.7.13.3" evidence="4"/>
<evidence type="ECO:0000256" key="3">
    <source>
        <dbReference type="ARBA" id="ARBA00004236"/>
    </source>
</evidence>
<organism evidence="16 17">
    <name type="scientific">Mycobacterium decipiens</name>
    <dbReference type="NCBI Taxonomy" id="1430326"/>
    <lineage>
        <taxon>Bacteria</taxon>
        <taxon>Bacillati</taxon>
        <taxon>Actinomycetota</taxon>
        <taxon>Actinomycetes</taxon>
        <taxon>Mycobacteriales</taxon>
        <taxon>Mycobacteriaceae</taxon>
        <taxon>Mycobacterium</taxon>
    </lineage>
</organism>
<feature type="domain" description="HAMP" evidence="15">
    <location>
        <begin position="207"/>
        <end position="269"/>
    </location>
</feature>
<protein>
    <recommendedName>
        <fullName evidence="4">histidine kinase</fullName>
        <ecNumber evidence="4">2.7.13.3</ecNumber>
    </recommendedName>
</protein>
<evidence type="ECO:0000256" key="6">
    <source>
        <dbReference type="ARBA" id="ARBA00022679"/>
    </source>
</evidence>
<comment type="cofactor">
    <cofactor evidence="2">
        <name>a divalent metal cation</name>
        <dbReference type="ChEBI" id="CHEBI:60240"/>
    </cofactor>
</comment>
<evidence type="ECO:0000256" key="12">
    <source>
        <dbReference type="SAM" id="MobiDB-lite"/>
    </source>
</evidence>
<comment type="caution">
    <text evidence="16">The sequence shown here is derived from an EMBL/GenBank/DDBJ whole genome shotgun (WGS) entry which is preliminary data.</text>
</comment>
<feature type="transmembrane region" description="Helical" evidence="13">
    <location>
        <begin position="189"/>
        <end position="210"/>
    </location>
</feature>
<evidence type="ECO:0000313" key="16">
    <source>
        <dbReference type="EMBL" id="OSC40505.1"/>
    </source>
</evidence>
<dbReference type="InterPro" id="IPR003660">
    <property type="entry name" value="HAMP_dom"/>
</dbReference>
<evidence type="ECO:0000256" key="2">
    <source>
        <dbReference type="ARBA" id="ARBA00001968"/>
    </source>
</evidence>
<dbReference type="Pfam" id="PF00512">
    <property type="entry name" value="HisKA"/>
    <property type="match status" value="1"/>
</dbReference>
<dbReference type="CDD" id="cd00082">
    <property type="entry name" value="HisKA"/>
    <property type="match status" value="1"/>
</dbReference>
<dbReference type="PRINTS" id="PR00344">
    <property type="entry name" value="BCTRLSENSOR"/>
</dbReference>
<comment type="catalytic activity">
    <reaction evidence="1">
        <text>ATP + protein L-histidine = ADP + protein N-phospho-L-histidine.</text>
        <dbReference type="EC" id="2.7.13.3"/>
    </reaction>
</comment>
<evidence type="ECO:0000256" key="4">
    <source>
        <dbReference type="ARBA" id="ARBA00012438"/>
    </source>
</evidence>